<dbReference type="Pfam" id="PF12887">
    <property type="entry name" value="SICA_alpha"/>
    <property type="match status" value="1"/>
</dbReference>
<protein>
    <submittedName>
        <fullName evidence="3">SICA antigen</fullName>
    </submittedName>
</protein>
<proteinExistence type="predicted"/>
<feature type="compositionally biased region" description="Basic residues" evidence="1">
    <location>
        <begin position="419"/>
        <end position="437"/>
    </location>
</feature>
<name>A0A1B1DZ27_9APIC</name>
<evidence type="ECO:0000313" key="4">
    <source>
        <dbReference type="Proteomes" id="UP000092716"/>
    </source>
</evidence>
<accession>A0A1B1DZ27</accession>
<dbReference type="RefSeq" id="XP_019914728.1">
    <property type="nucleotide sequence ID" value="XM_020059349.1"/>
</dbReference>
<feature type="region of interest" description="Disordered" evidence="1">
    <location>
        <begin position="203"/>
        <end position="227"/>
    </location>
</feature>
<dbReference type="EMBL" id="CP016247">
    <property type="protein sequence ID" value="ANQ08033.1"/>
    <property type="molecule type" value="Genomic_DNA"/>
</dbReference>
<dbReference type="AlphaFoldDB" id="A0A1B1DZ27"/>
<feature type="compositionally biased region" description="Basic and acidic residues" evidence="1">
    <location>
        <begin position="400"/>
        <end position="418"/>
    </location>
</feature>
<dbReference type="KEGG" id="pcot:PCOAH_00025440"/>
<reference evidence="4" key="1">
    <citation type="submission" date="2016-06" db="EMBL/GenBank/DDBJ databases">
        <title>First high quality genome sequence of Plasmodium coatneyi using continuous long reads from single molecule, real-time sequencing.</title>
        <authorList>
            <person name="Chien J.-T."/>
            <person name="Pakala S.B."/>
            <person name="Geraldo J.A."/>
            <person name="Lapp S.A."/>
            <person name="Barnwell J.W."/>
            <person name="Kissinger J.C."/>
            <person name="Galinski M.R."/>
            <person name="Humphrey J.C."/>
        </authorList>
    </citation>
    <scope>NUCLEOTIDE SEQUENCE [LARGE SCALE GENOMIC DNA]</scope>
    <source>
        <strain evidence="4">Hackeri</strain>
    </source>
</reference>
<keyword evidence="4" id="KW-1185">Reference proteome</keyword>
<evidence type="ECO:0000313" key="3">
    <source>
        <dbReference type="EMBL" id="ANQ08033.1"/>
    </source>
</evidence>
<feature type="region of interest" description="Disordered" evidence="1">
    <location>
        <begin position="400"/>
        <end position="437"/>
    </location>
</feature>
<dbReference type="GeneID" id="30909272"/>
<dbReference type="InterPro" id="IPR024290">
    <property type="entry name" value="SICA_extracell_a"/>
</dbReference>
<evidence type="ECO:0000256" key="1">
    <source>
        <dbReference type="SAM" id="MobiDB-lite"/>
    </source>
</evidence>
<gene>
    <name evidence="3" type="ORF">PCOAH_00025440</name>
</gene>
<organism evidence="3 4">
    <name type="scientific">Plasmodium coatneyi</name>
    <dbReference type="NCBI Taxonomy" id="208452"/>
    <lineage>
        <taxon>Eukaryota</taxon>
        <taxon>Sar</taxon>
        <taxon>Alveolata</taxon>
        <taxon>Apicomplexa</taxon>
        <taxon>Aconoidasida</taxon>
        <taxon>Haemosporida</taxon>
        <taxon>Plasmodiidae</taxon>
        <taxon>Plasmodium</taxon>
    </lineage>
</organism>
<sequence>MEYKYFAEFLVEWLKVKGYKSSGDYHKIWDDIREIFDGIMYQAWLGPPQINQLCSGEVEDGEKKNFTKQDKELCKAMVRVLLYINGQKIGTYNAIQEVTVPQNRRQVESYLRCIVGRIIMIKWLGEHCSRRKVAETVLGAIVGLTTISGVSEVHKKCEGLDFKNLNIGGKYLWPQMEEWAKGTKTGRTWQVTKGIQRMDSIREQGKKCGTSTTPKKSEPSYSADDEENLKKVFGVSKDELDKLVQDTDKWDNKDLEDVLKEIKENEKRGENFLAKQAWISLGKLYEKRLKEKQSISQSGSPRGQGRSDHTTQDDASLSPPQSQAPGSVTTPAKKKDTPQAQSDPCPSEPSAEVQEKRNKLMSAWDTKKKELTPNGQLGKVSQTWCRGLLLYFKKKTKKTCKEPRFKEEKKKKEGLKKEGLRKKKKKGRLKREGKRKV</sequence>
<dbReference type="Proteomes" id="UP000092716">
    <property type="component" value="Chromosome 9"/>
</dbReference>
<dbReference type="VEuPathDB" id="PlasmoDB:PCOAH_00025440"/>
<feature type="domain" description="Schizont-infected cell agglutination extracellular alpha" evidence="2">
    <location>
        <begin position="9"/>
        <end position="179"/>
    </location>
</feature>
<evidence type="ECO:0000259" key="2">
    <source>
        <dbReference type="Pfam" id="PF12887"/>
    </source>
</evidence>
<feature type="compositionally biased region" description="Polar residues" evidence="1">
    <location>
        <begin position="313"/>
        <end position="330"/>
    </location>
</feature>
<feature type="compositionally biased region" description="Low complexity" evidence="1">
    <location>
        <begin position="294"/>
        <end position="304"/>
    </location>
</feature>
<feature type="region of interest" description="Disordered" evidence="1">
    <location>
        <begin position="292"/>
        <end position="375"/>
    </location>
</feature>